<evidence type="ECO:0000256" key="1">
    <source>
        <dbReference type="SAM" id="MobiDB-lite"/>
    </source>
</evidence>
<dbReference type="Proteomes" id="UP001651158">
    <property type="component" value="Unassembled WGS sequence"/>
</dbReference>
<feature type="region of interest" description="Disordered" evidence="1">
    <location>
        <begin position="343"/>
        <end position="365"/>
    </location>
</feature>
<feature type="compositionally biased region" description="Polar residues" evidence="1">
    <location>
        <begin position="185"/>
        <end position="203"/>
    </location>
</feature>
<evidence type="ECO:0000313" key="3">
    <source>
        <dbReference type="Proteomes" id="UP001651158"/>
    </source>
</evidence>
<evidence type="ECO:0008006" key="4">
    <source>
        <dbReference type="Google" id="ProtNLM"/>
    </source>
</evidence>
<feature type="compositionally biased region" description="Basic and acidic residues" evidence="1">
    <location>
        <begin position="215"/>
        <end position="224"/>
    </location>
</feature>
<keyword evidence="3" id="KW-1185">Reference proteome</keyword>
<protein>
    <recommendedName>
        <fullName evidence="4">WASP family protein member</fullName>
    </recommendedName>
</protein>
<sequence>MRLSECVCFSENALILDSLFDPEERRIYIKCVPKQDVSQFVSWNNCISTKYSKASNVNSEIFKSTLPHVISRKKKRAPLPPPPRLDRYHKGSCTSDEFTQLIRQDSATSMESGDRNYQFLPGNLARGISQTSSQWSIYDEQMLADSFSSITIKPGDNYLRESPISEDVFTSKAVTPLLAGTEVNYGSPSAKSQTAPNPPSLTAANKAAPSVTEKSLFKDETPVQTAHERALLGSLQHSSHIPPSTPELASAPQKASTLQSIKAPREDPALRLTEDHLKQARAALKSIPPRKLTTLPLRRADGKNRPAFLSNCDRSEDKDWSSRFWCTDRRSQTLNFTISKYPNSEVTEDKEAQVADNTRIQDSEI</sequence>
<evidence type="ECO:0000313" key="2">
    <source>
        <dbReference type="EMBL" id="KAL5110690.1"/>
    </source>
</evidence>
<accession>A0ABR4QM08</accession>
<feature type="compositionally biased region" description="Basic and acidic residues" evidence="1">
    <location>
        <begin position="347"/>
        <end position="365"/>
    </location>
</feature>
<proteinExistence type="predicted"/>
<name>A0ABR4QM08_9CEST</name>
<reference evidence="2 3" key="1">
    <citation type="journal article" date="2022" name="Front. Cell. Infect. Microbiol.">
        <title>The Genomes of Two Strains of Taenia crassiceps the Animal Model for the Study of Human Cysticercosis.</title>
        <authorList>
            <person name="Bobes R.J."/>
            <person name="Estrada K."/>
            <person name="Rios-Valencia D.G."/>
            <person name="Calderon-Gallegos A."/>
            <person name="de la Torre P."/>
            <person name="Carrero J.C."/>
            <person name="Sanchez-Flores A."/>
            <person name="Laclette J.P."/>
        </authorList>
    </citation>
    <scope>NUCLEOTIDE SEQUENCE [LARGE SCALE GENOMIC DNA]</scope>
    <source>
        <strain evidence="2">WFUcys</strain>
    </source>
</reference>
<comment type="caution">
    <text evidence="2">The sequence shown here is derived from an EMBL/GenBank/DDBJ whole genome shotgun (WGS) entry which is preliminary data.</text>
</comment>
<dbReference type="EMBL" id="JAKROA010000002">
    <property type="protein sequence ID" value="KAL5110690.1"/>
    <property type="molecule type" value="Genomic_DNA"/>
</dbReference>
<feature type="region of interest" description="Disordered" evidence="1">
    <location>
        <begin position="185"/>
        <end position="224"/>
    </location>
</feature>
<organism evidence="2 3">
    <name type="scientific">Taenia crassiceps</name>
    <dbReference type="NCBI Taxonomy" id="6207"/>
    <lineage>
        <taxon>Eukaryota</taxon>
        <taxon>Metazoa</taxon>
        <taxon>Spiralia</taxon>
        <taxon>Lophotrochozoa</taxon>
        <taxon>Platyhelminthes</taxon>
        <taxon>Cestoda</taxon>
        <taxon>Eucestoda</taxon>
        <taxon>Cyclophyllidea</taxon>
        <taxon>Taeniidae</taxon>
        <taxon>Taenia</taxon>
    </lineage>
</organism>
<gene>
    <name evidence="2" type="ORF">TcWFU_007636</name>
</gene>